<reference evidence="1 2" key="1">
    <citation type="submission" date="2018-06" db="EMBL/GenBank/DDBJ databases">
        <authorList>
            <consortium name="Pathogen Informatics"/>
            <person name="Doyle S."/>
        </authorList>
    </citation>
    <scope>NUCLEOTIDE SEQUENCE [LARGE SCALE GENOMIC DNA]</scope>
    <source>
        <strain evidence="1 2">NCTC13043</strain>
    </source>
</reference>
<dbReference type="RefSeq" id="WP_115083526.1">
    <property type="nucleotide sequence ID" value="NZ_CAKAQN010000001.1"/>
</dbReference>
<evidence type="ECO:0000313" key="2">
    <source>
        <dbReference type="Proteomes" id="UP000254235"/>
    </source>
</evidence>
<dbReference type="Proteomes" id="UP000254235">
    <property type="component" value="Unassembled WGS sequence"/>
</dbReference>
<protein>
    <submittedName>
        <fullName evidence="1">Uncharacterized protein</fullName>
    </submittedName>
</protein>
<organism evidence="1 2">
    <name type="scientific">Prevotella pallens</name>
    <dbReference type="NCBI Taxonomy" id="60133"/>
    <lineage>
        <taxon>Bacteria</taxon>
        <taxon>Pseudomonadati</taxon>
        <taxon>Bacteroidota</taxon>
        <taxon>Bacteroidia</taxon>
        <taxon>Bacteroidales</taxon>
        <taxon>Prevotellaceae</taxon>
        <taxon>Prevotella</taxon>
    </lineage>
</organism>
<dbReference type="EMBL" id="UGTP01000001">
    <property type="protein sequence ID" value="SUC12852.1"/>
    <property type="molecule type" value="Genomic_DNA"/>
</dbReference>
<evidence type="ECO:0000313" key="1">
    <source>
        <dbReference type="EMBL" id="SUC12852.1"/>
    </source>
</evidence>
<dbReference type="AlphaFoldDB" id="A0A379F2J1"/>
<proteinExistence type="predicted"/>
<sequence>MEEIKDFEYLYSDVLKEHSNIFDRTPIAITWSFKGKTYKRENITDRLIADYSKSYNAIAVVEAPYSKAFNNVYIVNAENKLMINDFKKLLFNNIANGISNLCFVEGVICEGSTFLFHLIIRNNDFSISFDLATKTFGKLTESR</sequence>
<gene>
    <name evidence="1" type="ORF">NCTC13043_01469</name>
</gene>
<name>A0A379F2J1_9BACT</name>
<dbReference type="GeneID" id="78571152"/>
<accession>A0A379F2J1</accession>
<dbReference type="OrthoDB" id="1075317at2"/>